<dbReference type="GO" id="GO:1990904">
    <property type="term" value="C:ribonucleoprotein complex"/>
    <property type="evidence" value="ECO:0007669"/>
    <property type="project" value="UniProtKB-KW"/>
</dbReference>
<dbReference type="PRINTS" id="PR00971">
    <property type="entry name" value="RIBOSOMALS10"/>
</dbReference>
<dbReference type="GO" id="GO:0003723">
    <property type="term" value="F:RNA binding"/>
    <property type="evidence" value="ECO:0007669"/>
    <property type="project" value="InterPro"/>
</dbReference>
<keyword evidence="3" id="KW-0687">Ribonucleoprotein</keyword>
<evidence type="ECO:0000256" key="2">
    <source>
        <dbReference type="ARBA" id="ARBA00022980"/>
    </source>
</evidence>
<dbReference type="Pfam" id="PF00338">
    <property type="entry name" value="Ribosomal_S10"/>
    <property type="match status" value="1"/>
</dbReference>
<dbReference type="NCBIfam" id="TIGR01049">
    <property type="entry name" value="rpsJ_bact"/>
    <property type="match status" value="1"/>
</dbReference>
<accession>A0A383WGW5</accession>
<dbReference type="FunFam" id="3.30.70.600:FF:000003">
    <property type="entry name" value="30S ribosomal protein S10"/>
    <property type="match status" value="1"/>
</dbReference>
<evidence type="ECO:0000259" key="4">
    <source>
        <dbReference type="SMART" id="SM01403"/>
    </source>
</evidence>
<dbReference type="SMART" id="SM01403">
    <property type="entry name" value="Ribosomal_S10"/>
    <property type="match status" value="1"/>
</dbReference>
<keyword evidence="2" id="KW-0689">Ribosomal protein</keyword>
<evidence type="ECO:0000313" key="5">
    <source>
        <dbReference type="EMBL" id="SZX76737.1"/>
    </source>
</evidence>
<dbReference type="EMBL" id="FNXT01001265">
    <property type="protein sequence ID" value="SZX76737.1"/>
    <property type="molecule type" value="Genomic_DNA"/>
</dbReference>
<dbReference type="AlphaFoldDB" id="A0A383WGW5"/>
<dbReference type="InterPro" id="IPR036838">
    <property type="entry name" value="Ribosomal_uS10_dom_sf"/>
</dbReference>
<dbReference type="PANTHER" id="PTHR11700">
    <property type="entry name" value="30S RIBOSOMAL PROTEIN S10 FAMILY MEMBER"/>
    <property type="match status" value="1"/>
</dbReference>
<comment type="similarity">
    <text evidence="1">Belongs to the universal ribosomal protein uS10 family.</text>
</comment>
<dbReference type="GO" id="GO:0003735">
    <property type="term" value="F:structural constituent of ribosome"/>
    <property type="evidence" value="ECO:0007669"/>
    <property type="project" value="InterPro"/>
</dbReference>
<keyword evidence="6" id="KW-1185">Reference proteome</keyword>
<name>A0A383WGW5_TETOB</name>
<dbReference type="Proteomes" id="UP000256970">
    <property type="component" value="Unassembled WGS sequence"/>
</dbReference>
<evidence type="ECO:0000256" key="3">
    <source>
        <dbReference type="ARBA" id="ARBA00023274"/>
    </source>
</evidence>
<protein>
    <recommendedName>
        <fullName evidence="4">Small ribosomal subunit protein uS10 domain-containing protein</fullName>
    </recommendedName>
</protein>
<dbReference type="InterPro" id="IPR018268">
    <property type="entry name" value="Ribosomal_uS10_CS"/>
</dbReference>
<dbReference type="GO" id="GO:0005840">
    <property type="term" value="C:ribosome"/>
    <property type="evidence" value="ECO:0007669"/>
    <property type="project" value="UniProtKB-KW"/>
</dbReference>
<evidence type="ECO:0000313" key="6">
    <source>
        <dbReference type="Proteomes" id="UP000256970"/>
    </source>
</evidence>
<feature type="domain" description="Small ribosomal subunit protein uS10" evidence="4">
    <location>
        <begin position="80"/>
        <end position="174"/>
    </location>
</feature>
<dbReference type="InterPro" id="IPR001848">
    <property type="entry name" value="Ribosomal_uS10"/>
</dbReference>
<dbReference type="PROSITE" id="PS00361">
    <property type="entry name" value="RIBOSOMAL_S10"/>
    <property type="match status" value="1"/>
</dbReference>
<organism evidence="5 6">
    <name type="scientific">Tetradesmus obliquus</name>
    <name type="common">Green alga</name>
    <name type="synonym">Acutodesmus obliquus</name>
    <dbReference type="NCBI Taxonomy" id="3088"/>
    <lineage>
        <taxon>Eukaryota</taxon>
        <taxon>Viridiplantae</taxon>
        <taxon>Chlorophyta</taxon>
        <taxon>core chlorophytes</taxon>
        <taxon>Chlorophyceae</taxon>
        <taxon>CS clade</taxon>
        <taxon>Sphaeropleales</taxon>
        <taxon>Scenedesmaceae</taxon>
        <taxon>Tetradesmus</taxon>
    </lineage>
</organism>
<reference evidence="5 6" key="1">
    <citation type="submission" date="2016-10" db="EMBL/GenBank/DDBJ databases">
        <authorList>
            <person name="Cai Z."/>
        </authorList>
    </citation>
    <scope>NUCLEOTIDE SEQUENCE [LARGE SCALE GENOMIC DNA]</scope>
</reference>
<gene>
    <name evidence="5" type="ORF">BQ4739_LOCUS17109</name>
</gene>
<proteinExistence type="inferred from homology"/>
<sequence>MALASSKTAVRAPFSGARSVAARPTSLRSSNAVFRPQQRISFAPVAAVSADITEFEEMAVDQEQDASSSAAVPAGQAKLRVRMRGYDIGILSKACEQIKVIAGMTGAKIAGPVMLPTKKRVYCVLRSPHVNKDAREHFEIRIHNRLIDVGNLSAQTVQALMEWVPPSGLEVETSIV</sequence>
<dbReference type="SUPFAM" id="SSF54999">
    <property type="entry name" value="Ribosomal protein S10"/>
    <property type="match status" value="1"/>
</dbReference>
<dbReference type="STRING" id="3088.A0A383WGW5"/>
<evidence type="ECO:0000256" key="1">
    <source>
        <dbReference type="ARBA" id="ARBA00007102"/>
    </source>
</evidence>
<dbReference type="InterPro" id="IPR027486">
    <property type="entry name" value="Ribosomal_uS10_dom"/>
</dbReference>
<dbReference type="GO" id="GO:0006412">
    <property type="term" value="P:translation"/>
    <property type="evidence" value="ECO:0007669"/>
    <property type="project" value="InterPro"/>
</dbReference>
<dbReference type="NCBIfam" id="NF001861">
    <property type="entry name" value="PRK00596.1"/>
    <property type="match status" value="1"/>
</dbReference>
<dbReference type="Gene3D" id="3.30.70.600">
    <property type="entry name" value="Ribosomal protein S10 domain"/>
    <property type="match status" value="1"/>
</dbReference>
<dbReference type="HAMAP" id="MF_00508">
    <property type="entry name" value="Ribosomal_uS10"/>
    <property type="match status" value="1"/>
</dbReference>